<name>B3E1B1_METI4</name>
<protein>
    <submittedName>
        <fullName evidence="2">HerA helicase</fullName>
    </submittedName>
</protein>
<dbReference type="STRING" id="481448.Minf_0852"/>
<dbReference type="SUPFAM" id="SSF52540">
    <property type="entry name" value="P-loop containing nucleoside triphosphate hydrolases"/>
    <property type="match status" value="1"/>
</dbReference>
<keyword evidence="2" id="KW-0547">Nucleotide-binding</keyword>
<dbReference type="InterPro" id="IPR002789">
    <property type="entry name" value="HerA_central"/>
</dbReference>
<accession>B3E1B1</accession>
<dbReference type="RefSeq" id="WP_012463189.1">
    <property type="nucleotide sequence ID" value="NC_010794.1"/>
</dbReference>
<dbReference type="InterPro" id="IPR008571">
    <property type="entry name" value="HerA-like"/>
</dbReference>
<dbReference type="HOGENOM" id="CLU_031945_0_0_0"/>
<dbReference type="KEGG" id="min:Minf_0852"/>
<reference evidence="2 3" key="1">
    <citation type="journal article" date="2008" name="Biol. Direct">
        <title>Complete genome sequence of the extremely acidophilic methanotroph isolate V4, Methylacidiphilum infernorum, a representative of the bacterial phylum Verrucomicrobia.</title>
        <authorList>
            <person name="Hou S."/>
            <person name="Makarova K.S."/>
            <person name="Saw J.H."/>
            <person name="Senin P."/>
            <person name="Ly B.V."/>
            <person name="Zhou Z."/>
            <person name="Ren Y."/>
            <person name="Wang J."/>
            <person name="Galperin M.Y."/>
            <person name="Omelchenko M.V."/>
            <person name="Wolf Y.I."/>
            <person name="Yutin N."/>
            <person name="Koonin E.V."/>
            <person name="Stott M.B."/>
            <person name="Mountain B.W."/>
            <person name="Crowe M.A."/>
            <person name="Smirnova A.V."/>
            <person name="Dunfield P.F."/>
            <person name="Feng L."/>
            <person name="Wang L."/>
            <person name="Alam M."/>
        </authorList>
    </citation>
    <scope>NUCLEOTIDE SEQUENCE [LARGE SCALE GENOMIC DNA]</scope>
    <source>
        <strain evidence="3">Isolate V4</strain>
    </source>
</reference>
<proteinExistence type="predicted"/>
<dbReference type="EMBL" id="CP000975">
    <property type="protein sequence ID" value="ACD82907.1"/>
    <property type="molecule type" value="Genomic_DNA"/>
</dbReference>
<dbReference type="AlphaFoldDB" id="B3E1B1"/>
<organism evidence="2 3">
    <name type="scientific">Methylacidiphilum infernorum (isolate V4)</name>
    <name type="common">Methylokorus infernorum (strain V4)</name>
    <dbReference type="NCBI Taxonomy" id="481448"/>
    <lineage>
        <taxon>Bacteria</taxon>
        <taxon>Pseudomonadati</taxon>
        <taxon>Verrucomicrobiota</taxon>
        <taxon>Methylacidiphilae</taxon>
        <taxon>Methylacidiphilales</taxon>
        <taxon>Methylacidiphilaceae</taxon>
        <taxon>Methylacidiphilum (ex Ratnadevi et al. 2023)</taxon>
    </lineage>
</organism>
<dbReference type="PANTHER" id="PTHR42957:SF2">
    <property type="entry name" value="HELICASE HERA CENTRAL DOMAIN-CONTAINING PROTEIN"/>
    <property type="match status" value="1"/>
</dbReference>
<dbReference type="Pfam" id="PF01935">
    <property type="entry name" value="DUF87"/>
    <property type="match status" value="1"/>
</dbReference>
<keyword evidence="2" id="KW-0067">ATP-binding</keyword>
<dbReference type="SMART" id="SM00382">
    <property type="entry name" value="AAA"/>
    <property type="match status" value="1"/>
</dbReference>
<dbReference type="InterPro" id="IPR027417">
    <property type="entry name" value="P-loop_NTPase"/>
</dbReference>
<sequence>MNVDQNKDIEQLIDNTERIGTIGSPSSTSELSIDILGTAVSKKLVGELACFRFSQDEKSHIALGQITEVQLKNIWLEDPTMRSLARQRGNVNPISGQQDTHLGEMTVSAVFSKDGYKFEPSMLGTVPATGTPIHLATDQVMNTLLAQHKDEIWYLGHVYGSKPKLPMWFKHFGSGPRGAGEAYHIGIFGKNGSGKSTLAAMMLVAYARHPEMAIFIIDPQGQFSKHAKGQTNTEGFQLGLNTLLRNFNKKVIIKSVKELILDRWDLFCEILIESRFFELLSISEGDYRRIAAERITDELKKKNIKLKDLYQPSSFDSAWKVLGDPNVQMQIYKTKESRERFQTLYKESDKNEFYNKYWKPVTELFNKDRENTMAIKDLIKLAFSVDGGFPATNNCRPVVIIDLYLSKEEANVSGLYWNDTIQALVIKRLLDEIIYSAERAYHNNKLLNTLVVFDEAQKFAPREGFNWASNKVIEKLERVRQQLLDAIRTTRKYGLGWMFISQTLSSLHKDIISQIRIFFFGFGLALGTEFMSLKEIAGGESNALKLYQSFRDPHCAFEVSSKQYSFMTVGPVSPLSFSGTPLFFTAFNKPEEFISENGLNRQFDRDKNASNELFLDFNVN</sequence>
<dbReference type="Gene3D" id="3.40.50.300">
    <property type="entry name" value="P-loop containing nucleotide triphosphate hydrolases"/>
    <property type="match status" value="2"/>
</dbReference>
<keyword evidence="2" id="KW-0378">Hydrolase</keyword>
<dbReference type="eggNOG" id="COG0433">
    <property type="taxonomic scope" value="Bacteria"/>
</dbReference>
<dbReference type="Proteomes" id="UP000009149">
    <property type="component" value="Chromosome"/>
</dbReference>
<evidence type="ECO:0000313" key="3">
    <source>
        <dbReference type="Proteomes" id="UP000009149"/>
    </source>
</evidence>
<evidence type="ECO:0000259" key="1">
    <source>
        <dbReference type="SMART" id="SM00382"/>
    </source>
</evidence>
<dbReference type="OrthoDB" id="9806951at2"/>
<feature type="domain" description="AAA+ ATPase" evidence="1">
    <location>
        <begin position="181"/>
        <end position="523"/>
    </location>
</feature>
<dbReference type="PANTHER" id="PTHR42957">
    <property type="entry name" value="HELICASE MJ1565-RELATED"/>
    <property type="match status" value="1"/>
</dbReference>
<gene>
    <name evidence="2" type="ordered locus">Minf_0852</name>
</gene>
<evidence type="ECO:0000313" key="2">
    <source>
        <dbReference type="EMBL" id="ACD82907.1"/>
    </source>
</evidence>
<dbReference type="GO" id="GO:0004386">
    <property type="term" value="F:helicase activity"/>
    <property type="evidence" value="ECO:0007669"/>
    <property type="project" value="UniProtKB-KW"/>
</dbReference>
<dbReference type="InterPro" id="IPR003593">
    <property type="entry name" value="AAA+_ATPase"/>
</dbReference>
<keyword evidence="2" id="KW-0347">Helicase</keyword>